<dbReference type="Proteomes" id="UP000243406">
    <property type="component" value="Unassembled WGS sequence"/>
</dbReference>
<proteinExistence type="predicted"/>
<reference evidence="2" key="1">
    <citation type="submission" date="2017-02" db="EMBL/GenBank/DDBJ databases">
        <authorList>
            <person name="Varghese N."/>
            <person name="Submissions S."/>
        </authorList>
    </citation>
    <scope>NUCLEOTIDE SEQUENCE [LARGE SCALE GENOMIC DNA]</scope>
    <source>
        <strain evidence="2">ATCC 35199</strain>
    </source>
</reference>
<evidence type="ECO:0000313" key="1">
    <source>
        <dbReference type="EMBL" id="SKB28578.1"/>
    </source>
</evidence>
<organism evidence="1 2">
    <name type="scientific">Acetoanaerobium noterae</name>
    <dbReference type="NCBI Taxonomy" id="745369"/>
    <lineage>
        <taxon>Bacteria</taxon>
        <taxon>Bacillati</taxon>
        <taxon>Bacillota</taxon>
        <taxon>Clostridia</taxon>
        <taxon>Peptostreptococcales</taxon>
        <taxon>Filifactoraceae</taxon>
        <taxon>Acetoanaerobium</taxon>
    </lineage>
</organism>
<evidence type="ECO:0000313" key="2">
    <source>
        <dbReference type="Proteomes" id="UP000243406"/>
    </source>
</evidence>
<name>A0A1T5A0U8_9FIRM</name>
<keyword evidence="2" id="KW-1185">Reference proteome</keyword>
<protein>
    <submittedName>
        <fullName evidence="1">Uncharacterized protein</fullName>
    </submittedName>
</protein>
<dbReference type="EMBL" id="FUYN01000001">
    <property type="protein sequence ID" value="SKB28578.1"/>
    <property type="molecule type" value="Genomic_DNA"/>
</dbReference>
<dbReference type="AlphaFoldDB" id="A0A1T5A0U8"/>
<sequence>MYKARHEYRYVKLKSRKLIFKINDNVDSGLMIPIIKIFKTEKDAINPAEIKMLAIIFLKINLINLIMKSPPENYYNSVGNLNSIEKEAKIMEKFMSRKRLEYLMTTFLALSNEISNFSPTSAELVEKYKEFDESFNKIIDEETKYLNSVL</sequence>
<gene>
    <name evidence="1" type="ORF">SAMN02745120_0631</name>
</gene>
<accession>A0A1T5A0U8</accession>